<dbReference type="RefSeq" id="WP_133767176.1">
    <property type="nucleotide sequence ID" value="NZ_BAAARP010000001.1"/>
</dbReference>
<dbReference type="EMBL" id="SOAM01000003">
    <property type="protein sequence ID" value="TDS75948.1"/>
    <property type="molecule type" value="Genomic_DNA"/>
</dbReference>
<accession>A0A4V3EAD5</accession>
<dbReference type="GO" id="GO:0016787">
    <property type="term" value="F:hydrolase activity"/>
    <property type="evidence" value="ECO:0007669"/>
    <property type="project" value="UniProtKB-KW"/>
</dbReference>
<dbReference type="SUPFAM" id="SSF56317">
    <property type="entry name" value="Carbon-nitrogen hydrolase"/>
    <property type="match status" value="1"/>
</dbReference>
<dbReference type="CDD" id="cd07581">
    <property type="entry name" value="nitrilase_3"/>
    <property type="match status" value="1"/>
</dbReference>
<dbReference type="PANTHER" id="PTHR23088">
    <property type="entry name" value="NITRILASE-RELATED"/>
    <property type="match status" value="1"/>
</dbReference>
<name>A0A4V3EAD5_9MICO</name>
<dbReference type="Gene3D" id="3.60.110.10">
    <property type="entry name" value="Carbon-nitrogen hydrolase"/>
    <property type="match status" value="1"/>
</dbReference>
<sequence length="263" mass="27914">MIRVAVAQFAPGVDTAANLDAVRDLIAKAAGQGADLVVLPEYASFFEHRMGPRFAEHAQPLDGPFTAGVQEAAAAAGVVAVFGLVETASGERFRNTAVAVSGEGVVATYRKTHLYDAFGATESRWVEPGALEPPETFLVGDLRVGLQTCYDLRFPEVTRVLADAEVDLVLVPSDWVPGPGKVHHWRTLLTARAIENTAFVAAAGQIPPEGVGTSLIVGPSGETLAELGEDRAVAVADLDPARVREVRAANPALRLRRYTVLPR</sequence>
<dbReference type="Proteomes" id="UP000295344">
    <property type="component" value="Unassembled WGS sequence"/>
</dbReference>
<evidence type="ECO:0000256" key="1">
    <source>
        <dbReference type="ARBA" id="ARBA00010613"/>
    </source>
</evidence>
<dbReference type="PANTHER" id="PTHR23088:SF27">
    <property type="entry name" value="DEAMINATED GLUTATHIONE AMIDASE"/>
    <property type="match status" value="1"/>
</dbReference>
<dbReference type="PROSITE" id="PS50263">
    <property type="entry name" value="CN_HYDROLASE"/>
    <property type="match status" value="1"/>
</dbReference>
<dbReference type="Pfam" id="PF00795">
    <property type="entry name" value="CN_hydrolase"/>
    <property type="match status" value="1"/>
</dbReference>
<dbReference type="AlphaFoldDB" id="A0A4V3EAD5"/>
<evidence type="ECO:0000313" key="4">
    <source>
        <dbReference type="Proteomes" id="UP000295344"/>
    </source>
</evidence>
<reference evidence="3 4" key="1">
    <citation type="submission" date="2019-03" db="EMBL/GenBank/DDBJ databases">
        <title>Genomic Encyclopedia of Archaeal and Bacterial Type Strains, Phase II (KMG-II): from individual species to whole genera.</title>
        <authorList>
            <person name="Goeker M."/>
        </authorList>
    </citation>
    <scope>NUCLEOTIDE SEQUENCE [LARGE SCALE GENOMIC DNA]</scope>
    <source>
        <strain evidence="3 4">DSM 24782</strain>
    </source>
</reference>
<organism evidence="3 4">
    <name type="scientific">Amnibacterium kyonggiense</name>
    <dbReference type="NCBI Taxonomy" id="595671"/>
    <lineage>
        <taxon>Bacteria</taxon>
        <taxon>Bacillati</taxon>
        <taxon>Actinomycetota</taxon>
        <taxon>Actinomycetes</taxon>
        <taxon>Micrococcales</taxon>
        <taxon>Microbacteriaceae</taxon>
        <taxon>Amnibacterium</taxon>
    </lineage>
</organism>
<keyword evidence="3" id="KW-0378">Hydrolase</keyword>
<comment type="similarity">
    <text evidence="1">Belongs to the carbon-nitrogen hydrolase superfamily. NIT1/NIT2 family.</text>
</comment>
<comment type="caution">
    <text evidence="3">The sequence shown here is derived from an EMBL/GenBank/DDBJ whole genome shotgun (WGS) entry which is preliminary data.</text>
</comment>
<proteinExistence type="inferred from homology"/>
<protein>
    <submittedName>
        <fullName evidence="3">Putative amidohydrolase</fullName>
    </submittedName>
</protein>
<dbReference type="InterPro" id="IPR003010">
    <property type="entry name" value="C-N_Hydrolase"/>
</dbReference>
<keyword evidence="4" id="KW-1185">Reference proteome</keyword>
<dbReference type="OrthoDB" id="9811121at2"/>
<feature type="domain" description="CN hydrolase" evidence="2">
    <location>
        <begin position="2"/>
        <end position="240"/>
    </location>
</feature>
<gene>
    <name evidence="3" type="ORF">CLV52_3061</name>
</gene>
<evidence type="ECO:0000313" key="3">
    <source>
        <dbReference type="EMBL" id="TDS75948.1"/>
    </source>
</evidence>
<evidence type="ECO:0000259" key="2">
    <source>
        <dbReference type="PROSITE" id="PS50263"/>
    </source>
</evidence>
<dbReference type="InterPro" id="IPR036526">
    <property type="entry name" value="C-N_Hydrolase_sf"/>
</dbReference>